<evidence type="ECO:0000313" key="3">
    <source>
        <dbReference type="Proteomes" id="UP000000503"/>
    </source>
</evidence>
<dbReference type="eggNOG" id="COG4443">
    <property type="taxonomic scope" value="Bacteria"/>
</dbReference>
<dbReference type="InterPro" id="IPR003173">
    <property type="entry name" value="PC4_C"/>
</dbReference>
<dbReference type="EMBL" id="CP002868">
    <property type="protein sequence ID" value="AEJ18597.1"/>
    <property type="molecule type" value="Genomic_DNA"/>
</dbReference>
<dbReference type="InterPro" id="IPR017154">
    <property type="entry name" value="PC4-like"/>
</dbReference>
<dbReference type="GO" id="GO:0006355">
    <property type="term" value="P:regulation of DNA-templated transcription"/>
    <property type="evidence" value="ECO:0007669"/>
    <property type="project" value="InterPro"/>
</dbReference>
<dbReference type="Pfam" id="PF02229">
    <property type="entry name" value="PC4"/>
    <property type="match status" value="1"/>
</dbReference>
<evidence type="ECO:0000259" key="1">
    <source>
        <dbReference type="Pfam" id="PF02229"/>
    </source>
</evidence>
<dbReference type="AlphaFoldDB" id="F8EYM0"/>
<dbReference type="STRING" id="744872.Spica_0433"/>
<accession>F8EYM0</accession>
<gene>
    <name evidence="2" type="ordered locus">Spica_0433</name>
</gene>
<dbReference type="GO" id="GO:0003677">
    <property type="term" value="F:DNA binding"/>
    <property type="evidence" value="ECO:0007669"/>
    <property type="project" value="InterPro"/>
</dbReference>
<dbReference type="HOGENOM" id="CLU_180137_1_0_12"/>
<keyword evidence="3" id="KW-1185">Reference proteome</keyword>
<organism evidence="2 3">
    <name type="scientific">Gracilinema caldarium (strain ATCC 51460 / DSM 7334 / H1)</name>
    <name type="common">Treponema caldarium</name>
    <dbReference type="NCBI Taxonomy" id="744872"/>
    <lineage>
        <taxon>Bacteria</taxon>
        <taxon>Pseudomonadati</taxon>
        <taxon>Spirochaetota</taxon>
        <taxon>Spirochaetia</taxon>
        <taxon>Spirochaetales</taxon>
        <taxon>Breznakiellaceae</taxon>
        <taxon>Gracilinema</taxon>
    </lineage>
</organism>
<dbReference type="RefSeq" id="WP_013967909.1">
    <property type="nucleotide sequence ID" value="NC_015732.1"/>
</dbReference>
<protein>
    <submittedName>
        <fullName evidence="2">Uncharacterized conserved protein UCP037246</fullName>
    </submittedName>
</protein>
<name>F8EYM0_GRAC1</name>
<dbReference type="OrthoDB" id="7067273at2"/>
<dbReference type="Proteomes" id="UP000000503">
    <property type="component" value="Chromosome"/>
</dbReference>
<feature type="domain" description="Transcriptional coactivator p15 (PC4) C-terminal" evidence="1">
    <location>
        <begin position="20"/>
        <end position="66"/>
    </location>
</feature>
<dbReference type="PIRSF" id="PIRSF037246">
    <property type="entry name" value="UCP037246"/>
    <property type="match status" value="1"/>
</dbReference>
<reference evidence="3" key="1">
    <citation type="journal article" date="2013" name="Stand. Genomic Sci.">
        <title>Genome sequence of the thermophilic fresh-water bacterium Spirochaeta caldaria type strain (H1(T)), reclassification of Spirochaeta caldaria, Spirochaeta stenostrepta, and Spirochaeta zuelzerae in the genus Treponema as Treponema caldaria comb. nov., Treponema stenostrepta comb. nov., and Treponema zuelzerae comb. nov., and emendation of the genus Treponema.</title>
        <authorList>
            <person name="Abt B."/>
            <person name="Goker M."/>
            <person name="Scheuner C."/>
            <person name="Han C."/>
            <person name="Lu M."/>
            <person name="Misra M."/>
            <person name="Lapidus A."/>
            <person name="Nolan M."/>
            <person name="Lucas S."/>
            <person name="Hammon N."/>
            <person name="Deshpande S."/>
            <person name="Cheng J.F."/>
            <person name="Tapia R."/>
            <person name="Goodwin L.A."/>
            <person name="Pitluck S."/>
            <person name="Liolios K."/>
            <person name="Pagani I."/>
            <person name="Ivanova N."/>
            <person name="Mavromatis K."/>
            <person name="Mikhailova N."/>
            <person name="Huntemann M."/>
            <person name="Pati A."/>
            <person name="Chen A."/>
            <person name="Palaniappan K."/>
            <person name="Land M."/>
            <person name="Hauser L."/>
            <person name="Jeffries C.D."/>
            <person name="Rohde M."/>
            <person name="Spring S."/>
            <person name="Gronow S."/>
            <person name="Detter J.C."/>
            <person name="Bristow J."/>
            <person name="Eisen J.A."/>
            <person name="Markowitz V."/>
            <person name="Hugenholtz P."/>
            <person name="Kyrpides N.C."/>
            <person name="Woyke T."/>
            <person name="Klenk H.P."/>
        </authorList>
    </citation>
    <scope>NUCLEOTIDE SEQUENCE</scope>
    <source>
        <strain evidence="3">ATCC 51460 / DSM 7334 / H1</strain>
    </source>
</reference>
<dbReference type="KEGG" id="scd:Spica_0433"/>
<dbReference type="Gene3D" id="2.30.31.70">
    <property type="match status" value="1"/>
</dbReference>
<evidence type="ECO:0000313" key="2">
    <source>
        <dbReference type="EMBL" id="AEJ18597.1"/>
    </source>
</evidence>
<proteinExistence type="predicted"/>
<sequence length="76" mass="8707">MSDITFEITKHFGVLSEEKSGWKKELNMVSWNNRAPKLDIRDWSPDHEKMGKGITLTKEEAQKLLEFLTGAINSVT</sequence>